<dbReference type="AlphaFoldDB" id="A0A1Q8QS94"/>
<accession>A0A1Q8QS94</accession>
<evidence type="ECO:0000313" key="1">
    <source>
        <dbReference type="EMBL" id="OLN30219.1"/>
    </source>
</evidence>
<sequence>MMKIKIGNELLVEHVRVRIRMDYRGEARSGRFFFGGKSNEQMAETMREQQVALLRNVPLQGILIEDVDLSLDIYVVSEGDGKRVHEVAYAPIILTLRIENLDDLLPLLIKSEFRKIEFLSPENITLHRLDMERLLYRISQSFQQEIKFLEQKYTR</sequence>
<evidence type="ECO:0000313" key="2">
    <source>
        <dbReference type="Proteomes" id="UP000186102"/>
    </source>
</evidence>
<organism evidence="1 2">
    <name type="scientific">Desulfosporosinus metallidurans</name>
    <dbReference type="NCBI Taxonomy" id="1888891"/>
    <lineage>
        <taxon>Bacteria</taxon>
        <taxon>Bacillati</taxon>
        <taxon>Bacillota</taxon>
        <taxon>Clostridia</taxon>
        <taxon>Eubacteriales</taxon>
        <taxon>Desulfitobacteriaceae</taxon>
        <taxon>Desulfosporosinus</taxon>
    </lineage>
</organism>
<name>A0A1Q8QS94_9FIRM</name>
<proteinExistence type="predicted"/>
<protein>
    <submittedName>
        <fullName evidence="1">Uncharacterized protein</fullName>
    </submittedName>
</protein>
<gene>
    <name evidence="1" type="ORF">DSOL_3162</name>
</gene>
<dbReference type="STRING" id="1888891.DSOL_3162"/>
<dbReference type="Proteomes" id="UP000186102">
    <property type="component" value="Unassembled WGS sequence"/>
</dbReference>
<dbReference type="EMBL" id="MLBF01000026">
    <property type="protein sequence ID" value="OLN30219.1"/>
    <property type="molecule type" value="Genomic_DNA"/>
</dbReference>
<comment type="caution">
    <text evidence="1">The sequence shown here is derived from an EMBL/GenBank/DDBJ whole genome shotgun (WGS) entry which is preliminary data.</text>
</comment>
<reference evidence="1 2" key="1">
    <citation type="submission" date="2016-09" db="EMBL/GenBank/DDBJ databases">
        <title>Complete genome of Desulfosporosinus sp. OL.</title>
        <authorList>
            <person name="Mardanov A."/>
            <person name="Beletsky A."/>
            <person name="Panova A."/>
            <person name="Karnachuk O."/>
            <person name="Ravin N."/>
        </authorList>
    </citation>
    <scope>NUCLEOTIDE SEQUENCE [LARGE SCALE GENOMIC DNA]</scope>
    <source>
        <strain evidence="1 2">OL</strain>
    </source>
</reference>
<keyword evidence="2" id="KW-1185">Reference proteome</keyword>